<accession>C8NI89</accession>
<comment type="caution">
    <text evidence="1">The sequence shown here is derived from an EMBL/GenBank/DDBJ whole genome shotgun (WGS) entry which is preliminary data.</text>
</comment>
<reference evidence="1 2" key="1">
    <citation type="submission" date="2009-08" db="EMBL/GenBank/DDBJ databases">
        <authorList>
            <person name="Muzny D."/>
            <person name="Qin X."/>
            <person name="Deng J."/>
            <person name="Jiang H."/>
            <person name="Liu Y."/>
            <person name="Qu J."/>
            <person name="Song X.-Z."/>
            <person name="Zhang L."/>
            <person name="Thornton R."/>
            <person name="Coyle M."/>
            <person name="Francisco L."/>
            <person name="Jackson L."/>
            <person name="Javaid M."/>
            <person name="Korchina V."/>
            <person name="Kovar C."/>
            <person name="Mata R."/>
            <person name="Mathew T."/>
            <person name="Ngo R."/>
            <person name="Nguyen L."/>
            <person name="Nguyen N."/>
            <person name="Okwuonu G."/>
            <person name="Ongeri F."/>
            <person name="Pham C."/>
            <person name="Simmons D."/>
            <person name="Wilczek-Boney K."/>
            <person name="Hale W."/>
            <person name="Jakkamsetti A."/>
            <person name="Pham P."/>
            <person name="Ruth R."/>
            <person name="San Lucas F."/>
            <person name="Warren J."/>
            <person name="Zhang J."/>
            <person name="Zhao Z."/>
            <person name="Zhou C."/>
            <person name="Zhu D."/>
            <person name="Lee S."/>
            <person name="Bess C."/>
            <person name="Blankenburg K."/>
            <person name="Forbes L."/>
            <person name="Fu Q."/>
            <person name="Gubbala S."/>
            <person name="Hirani K."/>
            <person name="Jayaseelan J.C."/>
            <person name="Lara F."/>
            <person name="Munidasa M."/>
            <person name="Palculict T."/>
            <person name="Patil S."/>
            <person name="Pu L.-L."/>
            <person name="Saada N."/>
            <person name="Tang L."/>
            <person name="Weissenberger G."/>
            <person name="Zhu Y."/>
            <person name="Hemphill L."/>
            <person name="Shang Y."/>
            <person name="Youmans B."/>
            <person name="Ayvaz T."/>
            <person name="Ross M."/>
            <person name="Santibanez J."/>
            <person name="Aqrawi P."/>
            <person name="Gross S."/>
            <person name="Joshi V."/>
            <person name="Fowler G."/>
            <person name="Nazareth L."/>
            <person name="Reid J."/>
            <person name="Worley K."/>
            <person name="Petrosino J."/>
            <person name="Highlander S."/>
            <person name="Gibbs R."/>
        </authorList>
    </citation>
    <scope>NUCLEOTIDE SEQUENCE [LARGE SCALE GENOMIC DNA]</scope>
    <source>
        <strain evidence="1 2">ATCC 49175</strain>
    </source>
</reference>
<sequence length="205" mass="23899">MLVGCQGRESRGYLEELARKELSRVYPTENIEDLFEQFPKGFTVSQMRVVGDANVFVYLEAREKGKPLVGTIKQLNSKTKEEEKSITFQYVDGKFVFENEEEAKKLWPQGKFLFQELQLNKDILAKAKLVNKNYTKKEESPTGDNEFYLKYNIQLPVVNRILGIDESQPIDFSIFGYDESKGFEYEIGAHQDNITTLWEMIREIR</sequence>
<dbReference type="HOGENOM" id="CLU_103360_0_0_9"/>
<evidence type="ECO:0008006" key="3">
    <source>
        <dbReference type="Google" id="ProtNLM"/>
    </source>
</evidence>
<keyword evidence="2" id="KW-1185">Reference proteome</keyword>
<gene>
    <name evidence="1" type="ORF">HMPREF0444_1634</name>
</gene>
<dbReference type="EMBL" id="ACKZ01000026">
    <property type="protein sequence ID" value="EEW36645.1"/>
    <property type="molecule type" value="Genomic_DNA"/>
</dbReference>
<protein>
    <recommendedName>
        <fullName evidence="3">Lipoprotein</fullName>
    </recommendedName>
</protein>
<evidence type="ECO:0000313" key="1">
    <source>
        <dbReference type="EMBL" id="EEW36645.1"/>
    </source>
</evidence>
<evidence type="ECO:0000313" key="2">
    <source>
        <dbReference type="Proteomes" id="UP000005926"/>
    </source>
</evidence>
<dbReference type="AlphaFoldDB" id="C8NI89"/>
<organism evidence="1 2">
    <name type="scientific">Granulicatella adiacens ATCC 49175</name>
    <dbReference type="NCBI Taxonomy" id="638301"/>
    <lineage>
        <taxon>Bacteria</taxon>
        <taxon>Bacillati</taxon>
        <taxon>Bacillota</taxon>
        <taxon>Bacilli</taxon>
        <taxon>Lactobacillales</taxon>
        <taxon>Carnobacteriaceae</taxon>
        <taxon>Granulicatella</taxon>
    </lineage>
</organism>
<proteinExistence type="predicted"/>
<name>C8NI89_9LACT</name>
<dbReference type="STRING" id="638301.HMPREF0444_1634"/>
<dbReference type="Proteomes" id="UP000005926">
    <property type="component" value="Unassembled WGS sequence"/>
</dbReference>